<dbReference type="GO" id="GO:0016020">
    <property type="term" value="C:membrane"/>
    <property type="evidence" value="ECO:0007669"/>
    <property type="project" value="InterPro"/>
</dbReference>
<feature type="region of interest" description="Disordered" evidence="4">
    <location>
        <begin position="1955"/>
        <end position="2051"/>
    </location>
</feature>
<dbReference type="Gene3D" id="2.60.40.150">
    <property type="entry name" value="C2 domain"/>
    <property type="match status" value="1"/>
</dbReference>
<dbReference type="PROSITE" id="PS50270">
    <property type="entry name" value="NGF_2"/>
    <property type="match status" value="1"/>
</dbReference>
<dbReference type="Gene3D" id="3.30.40.10">
    <property type="entry name" value="Zinc/RING finger domain, C3HC4 (zinc finger)"/>
    <property type="match status" value="1"/>
</dbReference>
<dbReference type="InterPro" id="IPR013083">
    <property type="entry name" value="Znf_RING/FYVE/PHD"/>
</dbReference>
<evidence type="ECO:0000256" key="4">
    <source>
        <dbReference type="SAM" id="MobiDB-lite"/>
    </source>
</evidence>
<dbReference type="PANTHER" id="PTHR12157:SF21">
    <property type="entry name" value="RAB3 INTERACTING MOLECULE, ISOFORM F"/>
    <property type="match status" value="1"/>
</dbReference>
<organism evidence="9">
    <name type="scientific">Taenia asiatica</name>
    <name type="common">Asian tapeworm</name>
    <dbReference type="NCBI Taxonomy" id="60517"/>
    <lineage>
        <taxon>Eukaryota</taxon>
        <taxon>Metazoa</taxon>
        <taxon>Spiralia</taxon>
        <taxon>Lophotrochozoa</taxon>
        <taxon>Platyhelminthes</taxon>
        <taxon>Cestoda</taxon>
        <taxon>Eucestoda</taxon>
        <taxon>Cyclophyllidea</taxon>
        <taxon>Taeniidae</taxon>
        <taxon>Taenia</taxon>
    </lineage>
</organism>
<feature type="compositionally biased region" description="Low complexity" evidence="4">
    <location>
        <begin position="74"/>
        <end position="88"/>
    </location>
</feature>
<dbReference type="SUPFAM" id="SSF49562">
    <property type="entry name" value="C2 domain (Calcium/lipid-binding domain, CaLB)"/>
    <property type="match status" value="1"/>
</dbReference>
<dbReference type="SMART" id="SM00239">
    <property type="entry name" value="C2"/>
    <property type="match status" value="1"/>
</dbReference>
<accession>A0A158R7P1</accession>
<evidence type="ECO:0000256" key="2">
    <source>
        <dbReference type="ARBA" id="ARBA00034103"/>
    </source>
</evidence>
<dbReference type="InterPro" id="IPR041282">
    <property type="entry name" value="FYVE_2"/>
</dbReference>
<gene>
    <name evidence="7" type="ORF">TASK_LOCUS4138</name>
</gene>
<comment type="subcellular location">
    <subcellularLocation>
        <location evidence="2">Synapse</location>
    </subcellularLocation>
</comment>
<dbReference type="InterPro" id="IPR036034">
    <property type="entry name" value="PDZ_sf"/>
</dbReference>
<dbReference type="CDD" id="cd06714">
    <property type="entry name" value="PDZ_RIM-like"/>
    <property type="match status" value="1"/>
</dbReference>
<feature type="compositionally biased region" description="Basic and acidic residues" evidence="4">
    <location>
        <begin position="619"/>
        <end position="628"/>
    </location>
</feature>
<dbReference type="STRING" id="60517.A0A158R7P1"/>
<dbReference type="PANTHER" id="PTHR12157">
    <property type="entry name" value="REGULATING SYNAPTIC MEMBRANE EXOCYTOSIS PROTEIN"/>
    <property type="match status" value="1"/>
</dbReference>
<dbReference type="SUPFAM" id="SSF50156">
    <property type="entry name" value="PDZ domain-like"/>
    <property type="match status" value="1"/>
</dbReference>
<dbReference type="Pfam" id="PF02318">
    <property type="entry name" value="FYVE_2"/>
    <property type="match status" value="1"/>
</dbReference>
<dbReference type="EMBL" id="UYRS01018330">
    <property type="protein sequence ID" value="VDK32931.1"/>
    <property type="molecule type" value="Genomic_DNA"/>
</dbReference>
<dbReference type="InterPro" id="IPR000008">
    <property type="entry name" value="C2_dom"/>
</dbReference>
<feature type="compositionally biased region" description="Low complexity" evidence="4">
    <location>
        <begin position="467"/>
        <end position="480"/>
    </location>
</feature>
<feature type="compositionally biased region" description="Polar residues" evidence="4">
    <location>
        <begin position="850"/>
        <end position="882"/>
    </location>
</feature>
<dbReference type="InterPro" id="IPR035892">
    <property type="entry name" value="C2_domain_sf"/>
</dbReference>
<dbReference type="GO" id="GO:0031267">
    <property type="term" value="F:small GTPase binding"/>
    <property type="evidence" value="ECO:0007669"/>
    <property type="project" value="InterPro"/>
</dbReference>
<dbReference type="SMART" id="SM00228">
    <property type="entry name" value="PDZ"/>
    <property type="match status" value="1"/>
</dbReference>
<evidence type="ECO:0000259" key="6">
    <source>
        <dbReference type="PROSITE" id="PS50106"/>
    </source>
</evidence>
<feature type="region of interest" description="Disordered" evidence="4">
    <location>
        <begin position="463"/>
        <end position="487"/>
    </location>
</feature>
<feature type="region of interest" description="Disordered" evidence="4">
    <location>
        <begin position="118"/>
        <end position="139"/>
    </location>
</feature>
<feature type="region of interest" description="Disordered" evidence="4">
    <location>
        <begin position="349"/>
        <end position="377"/>
    </location>
</feature>
<keyword evidence="8" id="KW-1185">Reference proteome</keyword>
<dbReference type="GO" id="GO:0006887">
    <property type="term" value="P:exocytosis"/>
    <property type="evidence" value="ECO:0007669"/>
    <property type="project" value="InterPro"/>
</dbReference>
<feature type="region of interest" description="Disordered" evidence="4">
    <location>
        <begin position="843"/>
        <end position="975"/>
    </location>
</feature>
<feature type="domain" description="PDZ" evidence="6">
    <location>
        <begin position="1763"/>
        <end position="1856"/>
    </location>
</feature>
<name>A0A158R7P1_TAEAS</name>
<dbReference type="Proteomes" id="UP000282613">
    <property type="component" value="Unassembled WGS sequence"/>
</dbReference>
<dbReference type="InterPro" id="IPR039032">
    <property type="entry name" value="Rim-like"/>
</dbReference>
<dbReference type="Pfam" id="PF00168">
    <property type="entry name" value="C2"/>
    <property type="match status" value="1"/>
</dbReference>
<feature type="domain" description="C2" evidence="5">
    <location>
        <begin position="2060"/>
        <end position="2189"/>
    </location>
</feature>
<dbReference type="GO" id="GO:0045202">
    <property type="term" value="C:synapse"/>
    <property type="evidence" value="ECO:0007669"/>
    <property type="project" value="UniProtKB-SubCell"/>
</dbReference>
<dbReference type="InterPro" id="IPR001478">
    <property type="entry name" value="PDZ"/>
</dbReference>
<evidence type="ECO:0000256" key="1">
    <source>
        <dbReference type="ARBA" id="ARBA00023018"/>
    </source>
</evidence>
<keyword evidence="3" id="KW-0175">Coiled coil</keyword>
<dbReference type="OrthoDB" id="270970at2759"/>
<dbReference type="InterPro" id="IPR011011">
    <property type="entry name" value="Znf_FYVE_PHD"/>
</dbReference>
<feature type="region of interest" description="Disordered" evidence="4">
    <location>
        <begin position="607"/>
        <end position="630"/>
    </location>
</feature>
<dbReference type="Gene3D" id="2.30.42.10">
    <property type="match status" value="1"/>
</dbReference>
<dbReference type="PROSITE" id="PS50004">
    <property type="entry name" value="C2"/>
    <property type="match status" value="1"/>
</dbReference>
<feature type="compositionally biased region" description="Pro residues" evidence="4">
    <location>
        <begin position="942"/>
        <end position="970"/>
    </location>
</feature>
<dbReference type="WBParaSite" id="TASK_0000413701-mRNA-1">
    <property type="protein sequence ID" value="TASK_0000413701-mRNA-1"/>
    <property type="gene ID" value="TASK_0000413701"/>
</dbReference>
<dbReference type="Pfam" id="PF00595">
    <property type="entry name" value="PDZ"/>
    <property type="match status" value="1"/>
</dbReference>
<evidence type="ECO:0000259" key="5">
    <source>
        <dbReference type="PROSITE" id="PS50004"/>
    </source>
</evidence>
<protein>
    <submittedName>
        <fullName evidence="9">PH domain-containing protein</fullName>
    </submittedName>
</protein>
<keyword evidence="1" id="KW-0770">Synapse</keyword>
<evidence type="ECO:0000313" key="9">
    <source>
        <dbReference type="WBParaSite" id="TASK_0000413701-mRNA-1"/>
    </source>
</evidence>
<sequence>MGNETSYQVHRYPVLAFEAPSRHPETAASLPDSLAFCAQQEDFIRRQESLPSEADYTDSSDNSIISRRRQFLGSANNSNNNNPVVSSSWLRTTPGPCGTPSSEKGSLLDVLVKRISGGGQIQTSSSDEDQTGGTRDLSSATSLQDSACEFLESSQQLTEEEKAQIKGVLDRVKQVENREAKRISNLELELQQKEAEVARRVVRSAQDIYGSVSGCNLCDSLATFEEMEEKDTKFQQCSDCERRVCPSCFFMIDQSDSKLSPLTIPRAHSYGGYGDFYDTKSVYSRWKTNEKRLSTPKITFTNLFKRPDSAHQTQDVHLPTITVDSPKSLQFPDLVAAQKDLHLHRSQHTVSGFDEEENIPSSDSECPDTEGVKSLFLPNRISPSPVSSFREPSSADFDNHIHHPYTDDLMAVYYSDPWAYYGREMVVADNVDETVEKDHGEGFQLDDPPFGPISEEGEEEIGEMQKSFSDTSVTTTTPSTFEGLKPSSKPISRHFSLEVIPKIRRVLDHSYSYPLLVTVTPSNNILSIVPQDMADFVSCETLSSLKGGLHLDPVSVQGETSLQRVQVDDPPEIFMDIPFQQTYVTANWNHSSLLEEESVRIIVAGDDEEEDEDEVEGVLEDREGKPDETAGLPQIRRCQHFENINQLISTVGGPLYPVMEEENGVESDFCLNSPVISDGQTIHRWGREIPQGVPSALDTAASFTLTPYATDQVLIKQEEQLWSSLFAPSESAVVESAKGFTAQLQEMSQLVEVNADEDIKELHPSCLEGEVQERVDNAGIASRNEPISNATAIKKPHSSQLGFVSNGDANEGVESLGGPVLLSLSRQQIYEASTNVDAATTQLEKKGSDSGASTAYTTPTCGQARQSPTTRECSATDTPTHPDTQRGVTDISRETGYRPVGGGRAQPMGYGQAHGVEGMGDSSRGCSIDEDSSSTHRSKVVSPPPPPLSPPPPPPPPTPPPPPPPSPPPTYTTHYPAGEGCNVLLLPNALVHHSRLPQQLRQQQTATVTLSGEAEPLSLFNEPVRSQSVDSFPLLLLESPSSPEVQSPHSRAIGSCLWGALCRSKSRQFDRAIRTLTASSGGSTSFLESTDALLSLLKSEVEPTEGKRNLVTKTRRLHLTQICDTTIEERVERFPLLSPSEGEKHFEFTTSQHLFSSLTYENPLLVSMTSALRGKRSQSYIARSESDTSYARQQQIAQLRLPDVPPHGISANHRKHRSFTLSSMPRTVTTPQRYGENDTCFPSMWSPPPDKSISASLSPKHARIKPSQYSSRLLANKDNFTLSSSGFALHRSAPNGSYQRVNRYSGSMLDDYGSGDSGGSNSSYRKRFIDQRKSFKTPNSGRMSGDMPIMRFGYDSNQANRSSTLPYKRRGSWHVDRESNFSTLDWNTSRNLWSKSRWRSFSPERLALETPHDTGPPPLSSETRSLRSQSLHSKHLLELTKSTEQLSTGFLDNYKGIETSFNALRAKLDAASTDRLYGHDTTAEQLRRQCKREHRRLLKSLMSDSWEKGIDRQPNPPQPYYNQVPGVVLPVQEATLLTAPRTTNPLTNPNLEKLLRNPVLMQLLANHASQTHQTPDQSSLADQVTLAAVAGAAAATAMANFTTPSAEQTSYSNLPVQTTSIGDEYDWNDPETLMAAYTALAEASGGEKAFLEQLSPELAATLVHYREQLSEKLSAGESGSSGKVNSATSAITSTIATTTSVPSAVMMSPSGGAVYDGGSNQSAVLLEDVSRQPGMDKEAIGANNSDSTPTKLVRKTYDFPTKRLLLMRSSKVRNTGGNGFGLTIVGGRQRPDGRLGSYVEQIHSGETLGYLHGEISEGDEVIEWNGIPLTGKGAAEVQAIVDTPADEVELLVRINPSEPLASHRLPQEYLQHTCSRRSPCTADTHRYPSKLCPSHNPNPHFHESLHGGGGGGGGSGCGGVSCVHQQHTCQQSQQPPRGPPLHTCEVHPMGPACIHKQQQQQQQRVCRSGDWSSDPRGTYPSRGAIDQPPPNSPQSERNVSPSTRSGSVHRQQRQVVPTVNVAEYDDGGGGREAPDTVSHSSGGPINDDGHIGTDGGGTPSLGEIELILTFDDYDQSLTAHVARARGLRPMDLNGLADPFVKLRLHPDPTEDMDLNRQIKYIPNTLEPEWQQTVVFMNCLKRTLKKRVLEATVWDFDRLKMNDFMGQAIIHLGCEFISSKEALDGQPHWYKLHALQDIVIPGYRQPGTRSVAPPISQSDQVKTIKLVKEIKTPQIKNIQKGESLRLLDPFVMSTYLFCRKSPPELCTVIDDLHETLFHFH</sequence>
<evidence type="ECO:0000256" key="3">
    <source>
        <dbReference type="SAM" id="Coils"/>
    </source>
</evidence>
<reference evidence="9" key="1">
    <citation type="submission" date="2016-04" db="UniProtKB">
        <authorList>
            <consortium name="WormBaseParasite"/>
        </authorList>
    </citation>
    <scope>IDENTIFICATION</scope>
</reference>
<evidence type="ECO:0000313" key="7">
    <source>
        <dbReference type="EMBL" id="VDK32931.1"/>
    </source>
</evidence>
<feature type="region of interest" description="Disordered" evidence="4">
    <location>
        <begin position="73"/>
        <end position="104"/>
    </location>
</feature>
<feature type="compositionally biased region" description="Acidic residues" evidence="4">
    <location>
        <begin position="607"/>
        <end position="618"/>
    </location>
</feature>
<feature type="coiled-coil region" evidence="3">
    <location>
        <begin position="158"/>
        <end position="196"/>
    </location>
</feature>
<dbReference type="PROSITE" id="PS50106">
    <property type="entry name" value="PDZ"/>
    <property type="match status" value="1"/>
</dbReference>
<proteinExistence type="predicted"/>
<dbReference type="SUPFAM" id="SSF57903">
    <property type="entry name" value="FYVE/PHD zinc finger"/>
    <property type="match status" value="1"/>
</dbReference>
<reference evidence="7 8" key="2">
    <citation type="submission" date="2018-11" db="EMBL/GenBank/DDBJ databases">
        <authorList>
            <consortium name="Pathogen Informatics"/>
        </authorList>
    </citation>
    <scope>NUCLEOTIDE SEQUENCE [LARGE SCALE GENOMIC DNA]</scope>
</reference>
<evidence type="ECO:0000313" key="8">
    <source>
        <dbReference type="Proteomes" id="UP000282613"/>
    </source>
</evidence>
<feature type="compositionally biased region" description="Polar residues" evidence="4">
    <location>
        <begin position="1993"/>
        <end position="2017"/>
    </location>
</feature>